<dbReference type="SUPFAM" id="SSF48403">
    <property type="entry name" value="Ankyrin repeat"/>
    <property type="match status" value="1"/>
</dbReference>
<proteinExistence type="predicted"/>
<gene>
    <name evidence="1" type="ORF">Cvel_16977</name>
</gene>
<dbReference type="Gene3D" id="1.25.40.20">
    <property type="entry name" value="Ankyrin repeat-containing domain"/>
    <property type="match status" value="1"/>
</dbReference>
<dbReference type="AlphaFoldDB" id="A0A0G4FGZ4"/>
<sequence length="170" mass="18494">MRLELNKIMSLCYRMDVEPLFALDIGNVIRSFQAVMAETLREALNKFMETGEKRKREDLELLLKVGAAVDAVVEVPEVAQAGGREEERGGQRILQETALMRAVDFGSLEAVKILVGAGAGLEVPREGGGNQGDGNTALDVAEAVQPSDSPLVAFLRSFAEEGEEEEEEDE</sequence>
<evidence type="ECO:0000313" key="1">
    <source>
        <dbReference type="EMBL" id="CEM12781.1"/>
    </source>
</evidence>
<dbReference type="VEuPathDB" id="CryptoDB:Cvel_16977"/>
<dbReference type="PhylomeDB" id="A0A0G4FGZ4"/>
<dbReference type="EMBL" id="CDMZ01000367">
    <property type="protein sequence ID" value="CEM12781.1"/>
    <property type="molecule type" value="Genomic_DNA"/>
</dbReference>
<accession>A0A0G4FGZ4</accession>
<name>A0A0G4FGZ4_9ALVE</name>
<protein>
    <submittedName>
        <fullName evidence="1">Uncharacterized protein</fullName>
    </submittedName>
</protein>
<dbReference type="InterPro" id="IPR036770">
    <property type="entry name" value="Ankyrin_rpt-contain_sf"/>
</dbReference>
<organism evidence="1">
    <name type="scientific">Chromera velia CCMP2878</name>
    <dbReference type="NCBI Taxonomy" id="1169474"/>
    <lineage>
        <taxon>Eukaryota</taxon>
        <taxon>Sar</taxon>
        <taxon>Alveolata</taxon>
        <taxon>Colpodellida</taxon>
        <taxon>Chromeraceae</taxon>
        <taxon>Chromera</taxon>
    </lineage>
</organism>
<reference evidence="1" key="1">
    <citation type="submission" date="2014-11" db="EMBL/GenBank/DDBJ databases">
        <authorList>
            <person name="Otto D Thomas"/>
            <person name="Naeem Raeece"/>
        </authorList>
    </citation>
    <scope>NUCLEOTIDE SEQUENCE</scope>
</reference>